<dbReference type="PANTHER" id="PTHR31084:SF0">
    <property type="entry name" value="ALPHA-L-FUCOSIDASE 2"/>
    <property type="match status" value="1"/>
</dbReference>
<feature type="domain" description="Glycosyl hydrolase family 95 catalytic" evidence="2">
    <location>
        <begin position="291"/>
        <end position="646"/>
    </location>
</feature>
<proteinExistence type="predicted"/>
<comment type="caution">
    <text evidence="3">The sequence shown here is derived from an EMBL/GenBank/DDBJ whole genome shotgun (WGS) entry which is preliminary data.</text>
</comment>
<dbReference type="EMBL" id="QTTN01000031">
    <property type="protein sequence ID" value="REE69732.1"/>
    <property type="molecule type" value="Genomic_DNA"/>
</dbReference>
<reference evidence="3 4" key="1">
    <citation type="submission" date="2018-08" db="EMBL/GenBank/DDBJ databases">
        <title>Genomic Encyclopedia of Type Strains, Phase III (KMG-III): the genomes of soil and plant-associated and newly described type strains.</title>
        <authorList>
            <person name="Whitman W."/>
        </authorList>
    </citation>
    <scope>NUCLEOTIDE SEQUENCE [LARGE SCALE GENOMIC DNA]</scope>
    <source>
        <strain evidence="3 4">CGMCC 1.10966</strain>
    </source>
</reference>
<dbReference type="Proteomes" id="UP000256304">
    <property type="component" value="Unassembled WGS sequence"/>
</dbReference>
<name>A0A3D9QY65_9BACL</name>
<dbReference type="GO" id="GO:0004560">
    <property type="term" value="F:alpha-L-fucosidase activity"/>
    <property type="evidence" value="ECO:0007669"/>
    <property type="project" value="TreeGrafter"/>
</dbReference>
<dbReference type="RefSeq" id="WP_116191217.1">
    <property type="nucleotide sequence ID" value="NZ_QTTN01000031.1"/>
</dbReference>
<keyword evidence="4" id="KW-1185">Reference proteome</keyword>
<organism evidence="3 4">
    <name type="scientific">Paenibacillus taihuensis</name>
    <dbReference type="NCBI Taxonomy" id="1156355"/>
    <lineage>
        <taxon>Bacteria</taxon>
        <taxon>Bacillati</taxon>
        <taxon>Bacillota</taxon>
        <taxon>Bacilli</taxon>
        <taxon>Bacillales</taxon>
        <taxon>Paenibacillaceae</taxon>
        <taxon>Paenibacillus</taxon>
    </lineage>
</organism>
<dbReference type="GO" id="GO:0005975">
    <property type="term" value="P:carbohydrate metabolic process"/>
    <property type="evidence" value="ECO:0007669"/>
    <property type="project" value="InterPro"/>
</dbReference>
<evidence type="ECO:0000259" key="2">
    <source>
        <dbReference type="Pfam" id="PF22124"/>
    </source>
</evidence>
<dbReference type="InterPro" id="IPR012341">
    <property type="entry name" value="6hp_glycosidase-like_sf"/>
</dbReference>
<dbReference type="InterPro" id="IPR054363">
    <property type="entry name" value="GH95_cat"/>
</dbReference>
<dbReference type="Gene3D" id="1.50.10.10">
    <property type="match status" value="1"/>
</dbReference>
<gene>
    <name evidence="3" type="ORF">A8990_13151</name>
</gene>
<dbReference type="OrthoDB" id="9802600at2"/>
<dbReference type="InterPro" id="IPR027414">
    <property type="entry name" value="GH95_N_dom"/>
</dbReference>
<evidence type="ECO:0000313" key="3">
    <source>
        <dbReference type="EMBL" id="REE69732.1"/>
    </source>
</evidence>
<dbReference type="PROSITE" id="PS51257">
    <property type="entry name" value="PROKAR_LIPOPROTEIN"/>
    <property type="match status" value="1"/>
</dbReference>
<accession>A0A3D9QY65</accession>
<sequence length="751" mass="85803">MSKYDLIVDEPIARWDEALPLGNGLTGCLIWGNGEPLRFSLDRGDIWDLRLAPEALDKGFTYAEMIDCVRRGDQEALLNRFDSFYETYPYPTKLPAGSLELRFSKQADKMKNHLALQEACAHVQLTFGDQSIAVSSFLHAVNGLGYIRMTGAAESIGRLEAVPPDYTGALQEERNNPVFATSLTRLEYPAATRHSEGSLKWFYQRTCHELEYAIVVAERKSDDGTREWVYTIAANHDGENWLEHAKRKVTAAIADGFDHAFREHGAWWERYWGKSSIALPDAEAEKQWYLNNYLFASCSRKGASPMPLQGVWTADEGLLPPWKGDYHHDLNTELCYWHYLKANHLEEGESFIDFLWDLRPQGHQFAQSFFDAPGLNLPSVMTLTGGAMGGWAMYSMSITNIIWVCQAFDHYWRYTGDRDFLRDKAYVYFKETAACVQRWLIPGEDGKLRLPVSSSPEVHDNSLEAWFDPMSNYDLALLIYLFRRLKDMAEWLDYAADADQWADVLAKLPELAVNERHVLMVNPKESLQESHRHHSHMMAIYPLQLLDHRGSERDRQITNATIANLEKLGKGQWVGYSFAWAAAFYAQQGNGEAAIYHLRQMWQHACSPNGFHLNGDYKRAGVCMFHYRPFTLEGNFAAVNALQEMLLHTDGETIRPFPAIPRDWAKRSVEFRGFRGEMGVLVSAKLHADKLEYVELRAEREGIFRVQNSFAGERLMLRIGSSIQEVHCSRNEILTIALEAGEMCRITSQES</sequence>
<dbReference type="SUPFAM" id="SSF48208">
    <property type="entry name" value="Six-hairpin glycosidases"/>
    <property type="match status" value="1"/>
</dbReference>
<dbReference type="PANTHER" id="PTHR31084">
    <property type="entry name" value="ALPHA-L-FUCOSIDASE 2"/>
    <property type="match status" value="1"/>
</dbReference>
<dbReference type="Pfam" id="PF22124">
    <property type="entry name" value="Glyco_hydro_95_cat"/>
    <property type="match status" value="1"/>
</dbReference>
<feature type="domain" description="Glycosyl hydrolase family 95 N-terminal" evidence="1">
    <location>
        <begin position="6"/>
        <end position="154"/>
    </location>
</feature>
<dbReference type="AlphaFoldDB" id="A0A3D9QY65"/>
<dbReference type="InterPro" id="IPR008928">
    <property type="entry name" value="6-hairpin_glycosidase_sf"/>
</dbReference>
<protein>
    <submittedName>
        <fullName evidence="3">Alpha-L-fucosidase 2</fullName>
    </submittedName>
</protein>
<evidence type="ECO:0000313" key="4">
    <source>
        <dbReference type="Proteomes" id="UP000256304"/>
    </source>
</evidence>
<evidence type="ECO:0000259" key="1">
    <source>
        <dbReference type="Pfam" id="PF14498"/>
    </source>
</evidence>
<dbReference type="Pfam" id="PF14498">
    <property type="entry name" value="Glyco_hyd_65N_2"/>
    <property type="match status" value="1"/>
</dbReference>